<sequence>MENKNFKTCFPFVVSLLILIAVVSPLPAAAYTNHTVGAAAGWFFNADTATPAAKYSDWAATQTFNLGDYLIFKTSTNQSVIQTYNETTYKNCSIDYSEDDDTFSFTSGNSEFNQSLTIAIPLTINGTNYYFSDSDDGVQCQQGMAFEIDVKYGSGLPPSLNQPPPPAYVEPSPPLPDVTTPPPSTGFRTNLPWLVSVITLCGMVVL</sequence>
<evidence type="ECO:0000256" key="1">
    <source>
        <dbReference type="SAM" id="MobiDB-lite"/>
    </source>
</evidence>
<dbReference type="Gramene" id="KZN06046">
    <property type="protein sequence ID" value="KZN06046"/>
    <property type="gene ID" value="DCAR_006883"/>
</dbReference>
<keyword evidence="2" id="KW-0732">Signal</keyword>
<dbReference type="Pfam" id="PF02298">
    <property type="entry name" value="Cu_bind_like"/>
    <property type="match status" value="1"/>
</dbReference>
<dbReference type="STRING" id="79200.A0A166E3M0"/>
<evidence type="ECO:0000259" key="3">
    <source>
        <dbReference type="PROSITE" id="PS51485"/>
    </source>
</evidence>
<feature type="chain" id="PRO_5007872522" description="Phytocyanin domain-containing protein" evidence="2">
    <location>
        <begin position="26"/>
        <end position="206"/>
    </location>
</feature>
<dbReference type="OMA" id="SWAADET"/>
<dbReference type="PANTHER" id="PTHR33021">
    <property type="entry name" value="BLUE COPPER PROTEIN"/>
    <property type="match status" value="1"/>
</dbReference>
<dbReference type="InterPro" id="IPR003245">
    <property type="entry name" value="Phytocyanin_dom"/>
</dbReference>
<dbReference type="FunFam" id="2.60.40.420:FF:000048">
    <property type="entry name" value="Early nodulin-like protein 18"/>
    <property type="match status" value="1"/>
</dbReference>
<reference evidence="5" key="2">
    <citation type="submission" date="2022-03" db="EMBL/GenBank/DDBJ databases">
        <title>Draft title - Genomic analysis of global carrot germplasm unveils the trajectory of domestication and the origin of high carotenoid orange carrot.</title>
        <authorList>
            <person name="Iorizzo M."/>
            <person name="Ellison S."/>
            <person name="Senalik D."/>
            <person name="Macko-Podgorni A."/>
            <person name="Grzebelus D."/>
            <person name="Bostan H."/>
            <person name="Rolling W."/>
            <person name="Curaba J."/>
            <person name="Simon P."/>
        </authorList>
    </citation>
    <scope>NUCLEOTIDE SEQUENCE</scope>
    <source>
        <tissue evidence="5">Leaf</tissue>
    </source>
</reference>
<name>A0A166E3M0_DAUCS</name>
<feature type="signal peptide" evidence="2">
    <location>
        <begin position="1"/>
        <end position="25"/>
    </location>
</feature>
<dbReference type="CDD" id="cd04216">
    <property type="entry name" value="Phytocyanin"/>
    <property type="match status" value="1"/>
</dbReference>
<dbReference type="GO" id="GO:0005886">
    <property type="term" value="C:plasma membrane"/>
    <property type="evidence" value="ECO:0007669"/>
    <property type="project" value="TreeGrafter"/>
</dbReference>
<dbReference type="GO" id="GO:0009055">
    <property type="term" value="F:electron transfer activity"/>
    <property type="evidence" value="ECO:0007669"/>
    <property type="project" value="InterPro"/>
</dbReference>
<feature type="region of interest" description="Disordered" evidence="1">
    <location>
        <begin position="155"/>
        <end position="183"/>
    </location>
</feature>
<accession>A0A166E3M0</accession>
<dbReference type="Gene3D" id="2.60.40.420">
    <property type="entry name" value="Cupredoxins - blue copper proteins"/>
    <property type="match status" value="1"/>
</dbReference>
<dbReference type="PROSITE" id="PS51485">
    <property type="entry name" value="PHYTOCYANIN"/>
    <property type="match status" value="1"/>
</dbReference>
<dbReference type="EMBL" id="CP093344">
    <property type="protein sequence ID" value="WOG88538.1"/>
    <property type="molecule type" value="Genomic_DNA"/>
</dbReference>
<proteinExistence type="predicted"/>
<protein>
    <recommendedName>
        <fullName evidence="3">Phytocyanin domain-containing protein</fullName>
    </recommendedName>
</protein>
<dbReference type="SUPFAM" id="SSF49503">
    <property type="entry name" value="Cupredoxins"/>
    <property type="match status" value="1"/>
</dbReference>
<dbReference type="AlphaFoldDB" id="A0A166E3M0"/>
<reference evidence="4" key="1">
    <citation type="journal article" date="2016" name="Nat. Genet.">
        <title>A high-quality carrot genome assembly provides new insights into carotenoid accumulation and asterid genome evolution.</title>
        <authorList>
            <person name="Iorizzo M."/>
            <person name="Ellison S."/>
            <person name="Senalik D."/>
            <person name="Zeng P."/>
            <person name="Satapoomin P."/>
            <person name="Huang J."/>
            <person name="Bowman M."/>
            <person name="Iovene M."/>
            <person name="Sanseverino W."/>
            <person name="Cavagnaro P."/>
            <person name="Yildiz M."/>
            <person name="Macko-Podgorni A."/>
            <person name="Moranska E."/>
            <person name="Grzebelus E."/>
            <person name="Grzebelus D."/>
            <person name="Ashrafi H."/>
            <person name="Zheng Z."/>
            <person name="Cheng S."/>
            <person name="Spooner D."/>
            <person name="Van Deynze A."/>
            <person name="Simon P."/>
        </authorList>
    </citation>
    <scope>NUCLEOTIDE SEQUENCE [LARGE SCALE GENOMIC DNA]</scope>
    <source>
        <tissue evidence="4">Leaf</tissue>
    </source>
</reference>
<dbReference type="InterPro" id="IPR039391">
    <property type="entry name" value="Phytocyanin-like"/>
</dbReference>
<evidence type="ECO:0000313" key="5">
    <source>
        <dbReference type="EMBL" id="WOG88538.1"/>
    </source>
</evidence>
<evidence type="ECO:0000313" key="6">
    <source>
        <dbReference type="Proteomes" id="UP000077755"/>
    </source>
</evidence>
<dbReference type="EMBL" id="LNRQ01000002">
    <property type="protein sequence ID" value="KZN06046.1"/>
    <property type="molecule type" value="Genomic_DNA"/>
</dbReference>
<feature type="compositionally biased region" description="Pro residues" evidence="1">
    <location>
        <begin position="160"/>
        <end position="183"/>
    </location>
</feature>
<evidence type="ECO:0000313" key="4">
    <source>
        <dbReference type="EMBL" id="KZN06046.1"/>
    </source>
</evidence>
<feature type="domain" description="Phytocyanin" evidence="3">
    <location>
        <begin position="32"/>
        <end position="152"/>
    </location>
</feature>
<evidence type="ECO:0000256" key="2">
    <source>
        <dbReference type="SAM" id="SignalP"/>
    </source>
</evidence>
<dbReference type="InterPro" id="IPR008972">
    <property type="entry name" value="Cupredoxin"/>
</dbReference>
<dbReference type="PANTHER" id="PTHR33021:SF213">
    <property type="entry name" value="OS12G0454600 PROTEIN"/>
    <property type="match status" value="1"/>
</dbReference>
<keyword evidence="6" id="KW-1185">Reference proteome</keyword>
<gene>
    <name evidence="4" type="ORF">DCAR_006883</name>
    <name evidence="5" type="ORF">DCAR_0207773</name>
</gene>
<dbReference type="Proteomes" id="UP000077755">
    <property type="component" value="Chromosome 2"/>
</dbReference>
<organism evidence="4">
    <name type="scientific">Daucus carota subsp. sativus</name>
    <name type="common">Carrot</name>
    <dbReference type="NCBI Taxonomy" id="79200"/>
    <lineage>
        <taxon>Eukaryota</taxon>
        <taxon>Viridiplantae</taxon>
        <taxon>Streptophyta</taxon>
        <taxon>Embryophyta</taxon>
        <taxon>Tracheophyta</taxon>
        <taxon>Spermatophyta</taxon>
        <taxon>Magnoliopsida</taxon>
        <taxon>eudicotyledons</taxon>
        <taxon>Gunneridae</taxon>
        <taxon>Pentapetalae</taxon>
        <taxon>asterids</taxon>
        <taxon>campanulids</taxon>
        <taxon>Apiales</taxon>
        <taxon>Apiaceae</taxon>
        <taxon>Apioideae</taxon>
        <taxon>Scandiceae</taxon>
        <taxon>Daucinae</taxon>
        <taxon>Daucus</taxon>
        <taxon>Daucus sect. Daucus</taxon>
    </lineage>
</organism>